<dbReference type="InterPro" id="IPR029063">
    <property type="entry name" value="SAM-dependent_MTases_sf"/>
</dbReference>
<sequence length="170" mass="18172">LAVGPPVHIGQVLCERASGLAGCGAPALLDAGAVAVERWHFGMLNDHRRNDAYDTAITAGLERLTMERRSCAGDAGGPEAREHAVTGCWRPDGKGHGTHDLRWVNVVDIGGGSAMQRRGGSHSVEEEEQRERPCRREGSEYGREGGHEGAILVGEGLCLVNVVMPRRSTD</sequence>
<protein>
    <submittedName>
        <fullName evidence="2">Uncharacterized protein</fullName>
    </submittedName>
</protein>
<reference evidence="2 3" key="1">
    <citation type="journal article" date="2015" name="Genome Biol. Evol.">
        <title>Comparative Genomics of a Bacterivorous Green Alga Reveals Evolutionary Causalities and Consequences of Phago-Mixotrophic Mode of Nutrition.</title>
        <authorList>
            <person name="Burns J.A."/>
            <person name="Paasch A."/>
            <person name="Narechania A."/>
            <person name="Kim E."/>
        </authorList>
    </citation>
    <scope>NUCLEOTIDE SEQUENCE [LARGE SCALE GENOMIC DNA]</scope>
    <source>
        <strain evidence="2 3">PLY_AMNH</strain>
    </source>
</reference>
<evidence type="ECO:0000256" key="1">
    <source>
        <dbReference type="SAM" id="MobiDB-lite"/>
    </source>
</evidence>
<gene>
    <name evidence="2" type="ORF">CYMTET_36385</name>
</gene>
<keyword evidence="3" id="KW-1185">Reference proteome</keyword>
<evidence type="ECO:0000313" key="3">
    <source>
        <dbReference type="Proteomes" id="UP001190700"/>
    </source>
</evidence>
<organism evidence="2 3">
    <name type="scientific">Cymbomonas tetramitiformis</name>
    <dbReference type="NCBI Taxonomy" id="36881"/>
    <lineage>
        <taxon>Eukaryota</taxon>
        <taxon>Viridiplantae</taxon>
        <taxon>Chlorophyta</taxon>
        <taxon>Pyramimonadophyceae</taxon>
        <taxon>Pyramimonadales</taxon>
        <taxon>Pyramimonadaceae</taxon>
        <taxon>Cymbomonas</taxon>
    </lineage>
</organism>
<proteinExistence type="predicted"/>
<name>A0AAE0CHK6_9CHLO</name>
<feature type="region of interest" description="Disordered" evidence="1">
    <location>
        <begin position="114"/>
        <end position="146"/>
    </location>
</feature>
<dbReference type="AlphaFoldDB" id="A0AAE0CHK6"/>
<feature type="compositionally biased region" description="Basic and acidic residues" evidence="1">
    <location>
        <begin position="129"/>
        <end position="146"/>
    </location>
</feature>
<comment type="caution">
    <text evidence="2">The sequence shown here is derived from an EMBL/GenBank/DDBJ whole genome shotgun (WGS) entry which is preliminary data.</text>
</comment>
<dbReference type="EMBL" id="LGRX02023639">
    <property type="protein sequence ID" value="KAK3254399.1"/>
    <property type="molecule type" value="Genomic_DNA"/>
</dbReference>
<evidence type="ECO:0000313" key="2">
    <source>
        <dbReference type="EMBL" id="KAK3254399.1"/>
    </source>
</evidence>
<dbReference type="Proteomes" id="UP001190700">
    <property type="component" value="Unassembled WGS sequence"/>
</dbReference>
<accession>A0AAE0CHK6</accession>
<feature type="non-terminal residue" evidence="2">
    <location>
        <position position="1"/>
    </location>
</feature>
<dbReference type="Gene3D" id="3.40.50.150">
    <property type="entry name" value="Vaccinia Virus protein VP39"/>
    <property type="match status" value="1"/>
</dbReference>